<evidence type="ECO:0000313" key="2">
    <source>
        <dbReference type="Proteomes" id="UP000313390"/>
    </source>
</evidence>
<organism evidence="1 2">
    <name type="scientific">Brucella pecoris</name>
    <dbReference type="NCBI Taxonomy" id="867683"/>
    <lineage>
        <taxon>Bacteria</taxon>
        <taxon>Pseudomonadati</taxon>
        <taxon>Pseudomonadota</taxon>
        <taxon>Alphaproteobacteria</taxon>
        <taxon>Hyphomicrobiales</taxon>
        <taxon>Brucellaceae</taxon>
        <taxon>Brucella/Ochrobactrum group</taxon>
        <taxon>Brucella</taxon>
    </lineage>
</organism>
<reference evidence="1 2" key="1">
    <citation type="journal article" date="2011" name="Int. J. Syst. Evol. Microbiol.">
        <title>Ochrobactrum pecoris sp. nov., isolated from farm animals.</title>
        <authorList>
            <person name="Kampfer P."/>
            <person name="Huber B."/>
            <person name="Busse H.J."/>
            <person name="Scholz H.C."/>
            <person name="Tomaso H."/>
            <person name="Hotzel H."/>
            <person name="Melzer F."/>
        </authorList>
    </citation>
    <scope>NUCLEOTIDE SEQUENCE [LARGE SCALE GENOMIC DNA]</scope>
    <source>
        <strain evidence="1 2">08RB2639</strain>
    </source>
</reference>
<accession>A0A5C5CE94</accession>
<dbReference type="AlphaFoldDB" id="A0A5C5CE94"/>
<proteinExistence type="predicted"/>
<protein>
    <submittedName>
        <fullName evidence="1">Uncharacterized protein</fullName>
    </submittedName>
</protein>
<name>A0A5C5CE94_9HYPH</name>
<comment type="caution">
    <text evidence="1">The sequence shown here is derived from an EMBL/GenBank/DDBJ whole genome shotgun (WGS) entry which is preliminary data.</text>
</comment>
<dbReference type="Proteomes" id="UP000313390">
    <property type="component" value="Unassembled WGS sequence"/>
</dbReference>
<evidence type="ECO:0000313" key="1">
    <source>
        <dbReference type="EMBL" id="TNV09384.1"/>
    </source>
</evidence>
<sequence length="61" mass="6988">MAAAKVLSECLIDWRLDRTSRLFLQCLNRAVPGKAESSEPLHQFVLTRILSENHFALFGMR</sequence>
<gene>
    <name evidence="1" type="ORF">FIB18_20190</name>
</gene>
<dbReference type="EMBL" id="VEWK01000013">
    <property type="protein sequence ID" value="TNV09384.1"/>
    <property type="molecule type" value="Genomic_DNA"/>
</dbReference>